<dbReference type="AlphaFoldDB" id="A0A7K1Y4S7"/>
<evidence type="ECO:0000313" key="2">
    <source>
        <dbReference type="EMBL" id="MXV49583.1"/>
    </source>
</evidence>
<evidence type="ECO:0000313" key="3">
    <source>
        <dbReference type="Proteomes" id="UP000466586"/>
    </source>
</evidence>
<evidence type="ECO:0008006" key="4">
    <source>
        <dbReference type="Google" id="ProtNLM"/>
    </source>
</evidence>
<feature type="signal peptide" evidence="1">
    <location>
        <begin position="1"/>
        <end position="23"/>
    </location>
</feature>
<keyword evidence="3" id="KW-1185">Reference proteome</keyword>
<comment type="caution">
    <text evidence="2">The sequence shown here is derived from an EMBL/GenBank/DDBJ whole genome shotgun (WGS) entry which is preliminary data.</text>
</comment>
<dbReference type="InterPro" id="IPR036709">
    <property type="entry name" value="Autotransporte_beta_dom_sf"/>
</dbReference>
<protein>
    <recommendedName>
        <fullName evidence="4">Outer membrane beta-barrel protein</fullName>
    </recommendedName>
</protein>
<dbReference type="SUPFAM" id="SSF103515">
    <property type="entry name" value="Autotransporter"/>
    <property type="match status" value="1"/>
</dbReference>
<evidence type="ECO:0000256" key="1">
    <source>
        <dbReference type="SAM" id="SignalP"/>
    </source>
</evidence>
<dbReference type="Proteomes" id="UP000466586">
    <property type="component" value="Unassembled WGS sequence"/>
</dbReference>
<organism evidence="2 3">
    <name type="scientific">Hufsiella arboris</name>
    <dbReference type="NCBI Taxonomy" id="2695275"/>
    <lineage>
        <taxon>Bacteria</taxon>
        <taxon>Pseudomonadati</taxon>
        <taxon>Bacteroidota</taxon>
        <taxon>Sphingobacteriia</taxon>
        <taxon>Sphingobacteriales</taxon>
        <taxon>Sphingobacteriaceae</taxon>
        <taxon>Hufsiella</taxon>
    </lineage>
</organism>
<dbReference type="EMBL" id="WVHT01000001">
    <property type="protein sequence ID" value="MXV49583.1"/>
    <property type="molecule type" value="Genomic_DNA"/>
</dbReference>
<sequence length="191" mass="20705">MRSFKILVLLFLFSVLATANASAQRRRGYSYTEIGYLANINGSTPYGRLNAFRISTGLGKMVTDKVSLGFAITSDSYSEGSSQSDFQDYRSRTYFNVLPITLNAAYFINPDLSGVHLDLYGGYAPAIFRSYNQGFNAGAGVAYGFRISPGFIINAQTGYNYQQLDTGGSGPASIGDANVSTIRISVGLMFH</sequence>
<reference evidence="2 3" key="1">
    <citation type="submission" date="2019-11" db="EMBL/GenBank/DDBJ databases">
        <title>Pedobacter sp. HMF7647 Genome sequencing and assembly.</title>
        <authorList>
            <person name="Kang H."/>
            <person name="Kim H."/>
            <person name="Joh K."/>
        </authorList>
    </citation>
    <scope>NUCLEOTIDE SEQUENCE [LARGE SCALE GENOMIC DNA]</scope>
    <source>
        <strain evidence="2 3">HMF7647</strain>
    </source>
</reference>
<keyword evidence="1" id="KW-0732">Signal</keyword>
<proteinExistence type="predicted"/>
<accession>A0A7K1Y4S7</accession>
<gene>
    <name evidence="2" type="ORF">GS399_01250</name>
</gene>
<feature type="chain" id="PRO_5029561452" description="Outer membrane beta-barrel protein" evidence="1">
    <location>
        <begin position="24"/>
        <end position="191"/>
    </location>
</feature>
<name>A0A7K1Y4S7_9SPHI</name>
<dbReference type="RefSeq" id="WP_160842726.1">
    <property type="nucleotide sequence ID" value="NZ_WVHT01000001.1"/>
</dbReference>